<evidence type="ECO:0000313" key="7">
    <source>
        <dbReference type="Proteomes" id="UP000028582"/>
    </source>
</evidence>
<dbReference type="PROSITE" id="PS50297">
    <property type="entry name" value="ANK_REP_REGION"/>
    <property type="match status" value="2"/>
</dbReference>
<feature type="transmembrane region" description="Helical" evidence="5">
    <location>
        <begin position="153"/>
        <end position="175"/>
    </location>
</feature>
<keyword evidence="5" id="KW-0472">Membrane</keyword>
<keyword evidence="5" id="KW-1133">Transmembrane helix</keyword>
<organism evidence="6 7">
    <name type="scientific">Phytophthora nicotianae P1976</name>
    <dbReference type="NCBI Taxonomy" id="1317066"/>
    <lineage>
        <taxon>Eukaryota</taxon>
        <taxon>Sar</taxon>
        <taxon>Stramenopiles</taxon>
        <taxon>Oomycota</taxon>
        <taxon>Peronosporomycetes</taxon>
        <taxon>Peronosporales</taxon>
        <taxon>Peronosporaceae</taxon>
        <taxon>Phytophthora</taxon>
    </lineage>
</organism>
<dbReference type="Pfam" id="PF00023">
    <property type="entry name" value="Ank"/>
    <property type="match status" value="1"/>
</dbReference>
<feature type="transmembrane region" description="Helical" evidence="5">
    <location>
        <begin position="255"/>
        <end position="279"/>
    </location>
</feature>
<feature type="transmembrane region" description="Helical" evidence="5">
    <location>
        <begin position="112"/>
        <end position="133"/>
    </location>
</feature>
<dbReference type="PROSITE" id="PS50088">
    <property type="entry name" value="ANK_REPEAT"/>
    <property type="match status" value="4"/>
</dbReference>
<name>A0A081AUD4_PHYNI</name>
<dbReference type="InterPro" id="IPR002110">
    <property type="entry name" value="Ankyrin_rpt"/>
</dbReference>
<dbReference type="Proteomes" id="UP000028582">
    <property type="component" value="Unassembled WGS sequence"/>
</dbReference>
<feature type="non-terminal residue" evidence="6">
    <location>
        <position position="719"/>
    </location>
</feature>
<dbReference type="Gene3D" id="1.25.40.20">
    <property type="entry name" value="Ankyrin repeat-containing domain"/>
    <property type="match status" value="2"/>
</dbReference>
<feature type="region of interest" description="Disordered" evidence="4">
    <location>
        <begin position="1"/>
        <end position="33"/>
    </location>
</feature>
<dbReference type="InterPro" id="IPR036770">
    <property type="entry name" value="Ankyrin_rpt-contain_sf"/>
</dbReference>
<dbReference type="SUPFAM" id="SSF48403">
    <property type="entry name" value="Ankyrin repeat"/>
    <property type="match status" value="1"/>
</dbReference>
<evidence type="ECO:0000256" key="5">
    <source>
        <dbReference type="SAM" id="Phobius"/>
    </source>
</evidence>
<gene>
    <name evidence="6" type="ORF">F444_03364</name>
</gene>
<dbReference type="EMBL" id="ANJA01000688">
    <property type="protein sequence ID" value="ETO82495.1"/>
    <property type="molecule type" value="Genomic_DNA"/>
</dbReference>
<keyword evidence="1" id="KW-0677">Repeat</keyword>
<sequence>MTEAIIATDTSRRPHSGGHGAAREPVEPVVTSSRRIRRSPLVVDDNSSVTSHSSYHIAQSPTDRPIWLEMKRRHQANMEELHGKLADVPKHWLFIRFLNNSFFARRLMRSGMLLSAGLAVGVIFHTAFVDTWLNDNKDSDEYDDCNSLAAFSYLIYQTLPAAIILSLPGSGIRAFEPFKRSALNSRKPLNKSDGSDNDETLEEEPESVSVATIRRCFVFQLCEVLAVFMLFFDIGLVLYFLYVLFIGALNSCGSVATQIFTIGAAFCYFGLFTVLYYFARYREHIKMQLGAFAENDQTGDLRKYVDLRADKKLDSTKKMLDVIRTRLYHATRRGDVHEMREILEYAKERGLMKSEVGFPRKFYTTPKIRWKFFSRSTENPVHIAAGLGNIRGLELLEEYGFDLTALDKVQRVVISTGGLFWHFIQLIVKRPEGSDAESADSIFHTSLLTPLHCAVATGQLTTVRWLLERRVPPGTLAQASFRSNRIPPLFLAEHVEIARELLLHGADPLVIPDPGFMNTITPLQLAYVRGNFAVAQELEEWGSDVALTPFHLAAAHNDVAAVRKFIARKTDVDCLGEMGYVGVNRRTPLHWAAISGATEAVDVLLEGGADPNFQDVRGRSPLHWAAKLNKLEVVRSLLRANADPNLADGEFMTPLMCAASALDASRELVSELTTAGGDIGYQLPTTGDTALHVAVREENETSALAVLASGGDLMRMNNE</sequence>
<dbReference type="PANTHER" id="PTHR24171">
    <property type="entry name" value="ANKYRIN REPEAT DOMAIN-CONTAINING PROTEIN 39-RELATED"/>
    <property type="match status" value="1"/>
</dbReference>
<keyword evidence="5" id="KW-0812">Transmembrane</keyword>
<feature type="repeat" description="ANK" evidence="3">
    <location>
        <begin position="686"/>
        <end position="718"/>
    </location>
</feature>
<evidence type="ECO:0000256" key="2">
    <source>
        <dbReference type="ARBA" id="ARBA00023043"/>
    </source>
</evidence>
<feature type="repeat" description="ANK" evidence="3">
    <location>
        <begin position="584"/>
        <end position="616"/>
    </location>
</feature>
<evidence type="ECO:0000256" key="1">
    <source>
        <dbReference type="ARBA" id="ARBA00022737"/>
    </source>
</evidence>
<dbReference type="SMART" id="SM00248">
    <property type="entry name" value="ANK"/>
    <property type="match status" value="9"/>
</dbReference>
<dbReference type="Pfam" id="PF12796">
    <property type="entry name" value="Ank_2"/>
    <property type="match status" value="1"/>
</dbReference>
<reference evidence="6 7" key="1">
    <citation type="submission" date="2013-11" db="EMBL/GenBank/DDBJ databases">
        <title>The Genome Sequence of Phytophthora parasitica P1976.</title>
        <authorList>
            <consortium name="The Broad Institute Genomics Platform"/>
            <person name="Russ C."/>
            <person name="Tyler B."/>
            <person name="Panabieres F."/>
            <person name="Shan W."/>
            <person name="Tripathy S."/>
            <person name="Grunwald N."/>
            <person name="Machado M."/>
            <person name="Johnson C.S."/>
            <person name="Walker B."/>
            <person name="Young S."/>
            <person name="Zeng Q."/>
            <person name="Gargeya S."/>
            <person name="Fitzgerald M."/>
            <person name="Haas B."/>
            <person name="Abouelleil A."/>
            <person name="Allen A.W."/>
            <person name="Alvarado L."/>
            <person name="Arachchi H.M."/>
            <person name="Berlin A.M."/>
            <person name="Chapman S.B."/>
            <person name="Gainer-Dewar J."/>
            <person name="Goldberg J."/>
            <person name="Griggs A."/>
            <person name="Gujja S."/>
            <person name="Hansen M."/>
            <person name="Howarth C."/>
            <person name="Imamovic A."/>
            <person name="Ireland A."/>
            <person name="Larimer J."/>
            <person name="McCowan C."/>
            <person name="Murphy C."/>
            <person name="Pearson M."/>
            <person name="Poon T.W."/>
            <person name="Priest M."/>
            <person name="Roberts A."/>
            <person name="Saif S."/>
            <person name="Shea T."/>
            <person name="Sisk P."/>
            <person name="Sykes S."/>
            <person name="Wortman J."/>
            <person name="Nusbaum C."/>
            <person name="Birren B."/>
        </authorList>
    </citation>
    <scope>NUCLEOTIDE SEQUENCE [LARGE SCALE GENOMIC DNA]</scope>
    <source>
        <strain evidence="6 7">P1976</strain>
    </source>
</reference>
<evidence type="ECO:0000256" key="3">
    <source>
        <dbReference type="PROSITE-ProRule" id="PRU00023"/>
    </source>
</evidence>
<proteinExistence type="predicted"/>
<feature type="repeat" description="ANK" evidence="3">
    <location>
        <begin position="376"/>
        <end position="408"/>
    </location>
</feature>
<accession>A0A081AUD4</accession>
<dbReference type="OrthoDB" id="194358at2759"/>
<evidence type="ECO:0000256" key="4">
    <source>
        <dbReference type="SAM" id="MobiDB-lite"/>
    </source>
</evidence>
<keyword evidence="2 3" id="KW-0040">ANK repeat</keyword>
<feature type="transmembrane region" description="Helical" evidence="5">
    <location>
        <begin position="224"/>
        <end position="249"/>
    </location>
</feature>
<evidence type="ECO:0000313" key="6">
    <source>
        <dbReference type="EMBL" id="ETO82495.1"/>
    </source>
</evidence>
<protein>
    <submittedName>
        <fullName evidence="6">Uncharacterized protein</fullName>
    </submittedName>
</protein>
<feature type="repeat" description="ANK" evidence="3">
    <location>
        <begin position="617"/>
        <end position="649"/>
    </location>
</feature>
<dbReference type="AlphaFoldDB" id="A0A081AUD4"/>
<comment type="caution">
    <text evidence="6">The sequence shown here is derived from an EMBL/GenBank/DDBJ whole genome shotgun (WGS) entry which is preliminary data.</text>
</comment>